<evidence type="ECO:0000313" key="1">
    <source>
        <dbReference type="EMBL" id="HIZ42765.1"/>
    </source>
</evidence>
<evidence type="ECO:0000313" key="2">
    <source>
        <dbReference type="Proteomes" id="UP000824048"/>
    </source>
</evidence>
<proteinExistence type="predicted"/>
<sequence>LFELLVNLELIFVGFQTHVQGSTSFSFVQFSRSCFAVRISRDSPFIISQKFLFVKNFFEIFLKFFLGAKLLEKPSKAVVMRFSAAFRVALAPDSLTIIPPGIHFVNTFFQIF</sequence>
<accession>A0A9D2ESL3</accession>
<protein>
    <submittedName>
        <fullName evidence="1">Uncharacterized protein</fullName>
    </submittedName>
</protein>
<dbReference type="EMBL" id="DXBP01000056">
    <property type="protein sequence ID" value="HIZ42765.1"/>
    <property type="molecule type" value="Genomic_DNA"/>
</dbReference>
<reference evidence="1" key="2">
    <citation type="submission" date="2021-04" db="EMBL/GenBank/DDBJ databases">
        <authorList>
            <person name="Gilroy R."/>
        </authorList>
    </citation>
    <scope>NUCLEOTIDE SEQUENCE</scope>
    <source>
        <strain evidence="1">ChiSxjej1B13-11774</strain>
    </source>
</reference>
<gene>
    <name evidence="1" type="ORF">H9811_09410</name>
</gene>
<feature type="non-terminal residue" evidence="1">
    <location>
        <position position="1"/>
    </location>
</feature>
<name>A0A9D2ESL3_9FIRM</name>
<reference evidence="1" key="1">
    <citation type="journal article" date="2021" name="PeerJ">
        <title>Extensive microbial diversity within the chicken gut microbiome revealed by metagenomics and culture.</title>
        <authorList>
            <person name="Gilroy R."/>
            <person name="Ravi A."/>
            <person name="Getino M."/>
            <person name="Pursley I."/>
            <person name="Horton D.L."/>
            <person name="Alikhan N.F."/>
            <person name="Baker D."/>
            <person name="Gharbi K."/>
            <person name="Hall N."/>
            <person name="Watson M."/>
            <person name="Adriaenssens E.M."/>
            <person name="Foster-Nyarko E."/>
            <person name="Jarju S."/>
            <person name="Secka A."/>
            <person name="Antonio M."/>
            <person name="Oren A."/>
            <person name="Chaudhuri R.R."/>
            <person name="La Ragione R."/>
            <person name="Hildebrand F."/>
            <person name="Pallen M.J."/>
        </authorList>
    </citation>
    <scope>NUCLEOTIDE SEQUENCE</scope>
    <source>
        <strain evidence="1">ChiSxjej1B13-11774</strain>
    </source>
</reference>
<organism evidence="1 2">
    <name type="scientific">Candidatus Gemmiger excrementigallinarum</name>
    <dbReference type="NCBI Taxonomy" id="2838609"/>
    <lineage>
        <taxon>Bacteria</taxon>
        <taxon>Bacillati</taxon>
        <taxon>Bacillota</taxon>
        <taxon>Clostridia</taxon>
        <taxon>Eubacteriales</taxon>
        <taxon>Gemmiger</taxon>
    </lineage>
</organism>
<dbReference type="AlphaFoldDB" id="A0A9D2ESL3"/>
<dbReference type="Proteomes" id="UP000824048">
    <property type="component" value="Unassembled WGS sequence"/>
</dbReference>
<comment type="caution">
    <text evidence="1">The sequence shown here is derived from an EMBL/GenBank/DDBJ whole genome shotgun (WGS) entry which is preliminary data.</text>
</comment>